<dbReference type="Proteomes" id="UP000807342">
    <property type="component" value="Unassembled WGS sequence"/>
</dbReference>
<dbReference type="OrthoDB" id="432234at2759"/>
<evidence type="ECO:0000313" key="2">
    <source>
        <dbReference type="EMBL" id="KAF9446104.1"/>
    </source>
</evidence>
<dbReference type="EMBL" id="MU151263">
    <property type="protein sequence ID" value="KAF9446104.1"/>
    <property type="molecule type" value="Genomic_DNA"/>
</dbReference>
<dbReference type="Pfam" id="PF14214">
    <property type="entry name" value="Helitron_like_N"/>
    <property type="match status" value="1"/>
</dbReference>
<gene>
    <name evidence="2" type="ORF">P691DRAFT_674303</name>
</gene>
<proteinExistence type="predicted"/>
<evidence type="ECO:0000259" key="1">
    <source>
        <dbReference type="Pfam" id="PF14214"/>
    </source>
</evidence>
<keyword evidence="3" id="KW-1185">Reference proteome</keyword>
<dbReference type="AlphaFoldDB" id="A0A9P5X7T0"/>
<evidence type="ECO:0000313" key="3">
    <source>
        <dbReference type="Proteomes" id="UP000807342"/>
    </source>
</evidence>
<comment type="caution">
    <text evidence="2">The sequence shown here is derived from an EMBL/GenBank/DDBJ whole genome shotgun (WGS) entry which is preliminary data.</text>
</comment>
<name>A0A9P5X7T0_9AGAR</name>
<reference evidence="2" key="1">
    <citation type="submission" date="2020-11" db="EMBL/GenBank/DDBJ databases">
        <authorList>
            <consortium name="DOE Joint Genome Institute"/>
            <person name="Ahrendt S."/>
            <person name="Riley R."/>
            <person name="Andreopoulos W."/>
            <person name="Labutti K."/>
            <person name="Pangilinan J."/>
            <person name="Ruiz-Duenas F.J."/>
            <person name="Barrasa J.M."/>
            <person name="Sanchez-Garcia M."/>
            <person name="Camarero S."/>
            <person name="Miyauchi S."/>
            <person name="Serrano A."/>
            <person name="Linde D."/>
            <person name="Babiker R."/>
            <person name="Drula E."/>
            <person name="Ayuso-Fernandez I."/>
            <person name="Pacheco R."/>
            <person name="Padilla G."/>
            <person name="Ferreira P."/>
            <person name="Barriuso J."/>
            <person name="Kellner H."/>
            <person name="Castanera R."/>
            <person name="Alfaro M."/>
            <person name="Ramirez L."/>
            <person name="Pisabarro A.G."/>
            <person name="Kuo A."/>
            <person name="Tritt A."/>
            <person name="Lipzen A."/>
            <person name="He G."/>
            <person name="Yan M."/>
            <person name="Ng V."/>
            <person name="Cullen D."/>
            <person name="Martin F."/>
            <person name="Rosso M.-N."/>
            <person name="Henrissat B."/>
            <person name="Hibbett D."/>
            <person name="Martinez A.T."/>
            <person name="Grigoriev I.V."/>
        </authorList>
    </citation>
    <scope>NUCLEOTIDE SEQUENCE</scope>
    <source>
        <strain evidence="2">MF-IS2</strain>
    </source>
</reference>
<organism evidence="2 3">
    <name type="scientific">Macrolepiota fuliginosa MF-IS2</name>
    <dbReference type="NCBI Taxonomy" id="1400762"/>
    <lineage>
        <taxon>Eukaryota</taxon>
        <taxon>Fungi</taxon>
        <taxon>Dikarya</taxon>
        <taxon>Basidiomycota</taxon>
        <taxon>Agaricomycotina</taxon>
        <taxon>Agaricomycetes</taxon>
        <taxon>Agaricomycetidae</taxon>
        <taxon>Agaricales</taxon>
        <taxon>Agaricineae</taxon>
        <taxon>Agaricaceae</taxon>
        <taxon>Macrolepiota</taxon>
    </lineage>
</organism>
<protein>
    <recommendedName>
        <fullName evidence="1">Helitron helicase-like domain-containing protein</fullName>
    </recommendedName>
</protein>
<accession>A0A9P5X7T0</accession>
<sequence length="177" mass="20079">MLHLHTYFTCKQSNFDIITQKLVTTLPEVLKELSTKLKQKKSLKGLTKEQQEALDLLRHVNTIRAQIPGSQAFKLHICNEIHNYFGYFGLLHIFLTFNPSPVHSPIFLVMCSNTSIDLTSQFPQLPSACERALILAKDPVTAVDFFQFSVDAMFSFLLGWDYTKQKSSKQGGILGKL</sequence>
<feature type="domain" description="Helitron helicase-like" evidence="1">
    <location>
        <begin position="7"/>
        <end position="175"/>
    </location>
</feature>
<dbReference type="InterPro" id="IPR025476">
    <property type="entry name" value="Helitron_helicase-like"/>
</dbReference>